<dbReference type="OrthoDB" id="1750655at2759"/>
<organism evidence="18 19">
    <name type="scientific">Vanilla planifolia</name>
    <name type="common">Vanilla</name>
    <dbReference type="NCBI Taxonomy" id="51239"/>
    <lineage>
        <taxon>Eukaryota</taxon>
        <taxon>Viridiplantae</taxon>
        <taxon>Streptophyta</taxon>
        <taxon>Embryophyta</taxon>
        <taxon>Tracheophyta</taxon>
        <taxon>Spermatophyta</taxon>
        <taxon>Magnoliopsida</taxon>
        <taxon>Liliopsida</taxon>
        <taxon>Asparagales</taxon>
        <taxon>Orchidaceae</taxon>
        <taxon>Vanilloideae</taxon>
        <taxon>Vanilleae</taxon>
        <taxon>Vanilla</taxon>
    </lineage>
</organism>
<evidence type="ECO:0000256" key="5">
    <source>
        <dbReference type="ARBA" id="ARBA00022692"/>
    </source>
</evidence>
<proteinExistence type="inferred from homology"/>
<evidence type="ECO:0000259" key="16">
    <source>
        <dbReference type="PROSITE" id="PS51471"/>
    </source>
</evidence>
<dbReference type="InterPro" id="IPR003582">
    <property type="entry name" value="ShKT_dom"/>
</dbReference>
<evidence type="ECO:0000256" key="14">
    <source>
        <dbReference type="ARBA" id="ARBA00049169"/>
    </source>
</evidence>
<evidence type="ECO:0000313" key="19">
    <source>
        <dbReference type="Proteomes" id="UP000636800"/>
    </source>
</evidence>
<keyword evidence="10" id="KW-0560">Oxidoreductase</keyword>
<dbReference type="Pfam" id="PF13640">
    <property type="entry name" value="2OG-FeII_Oxy_3"/>
    <property type="match status" value="1"/>
</dbReference>
<keyword evidence="6" id="KW-0479">Metal-binding</keyword>
<keyword evidence="12" id="KW-0472">Membrane</keyword>
<dbReference type="FunFam" id="2.60.120.620:FF:000002">
    <property type="entry name" value="Prolyl 4-hydroxylase 4"/>
    <property type="match status" value="1"/>
</dbReference>
<dbReference type="PANTHER" id="PTHR10869:SF194">
    <property type="entry name" value="PROLYL 4-HYDROXYLASE 4-RELATED"/>
    <property type="match status" value="1"/>
</dbReference>
<feature type="compositionally biased region" description="Acidic residues" evidence="15">
    <location>
        <begin position="14"/>
        <end position="33"/>
    </location>
</feature>
<evidence type="ECO:0000259" key="17">
    <source>
        <dbReference type="PROSITE" id="PS51670"/>
    </source>
</evidence>
<dbReference type="SMART" id="SM00702">
    <property type="entry name" value="P4Hc"/>
    <property type="match status" value="1"/>
</dbReference>
<protein>
    <recommendedName>
        <fullName evidence="4">procollagen-proline 4-dioxygenase</fullName>
        <ecNumber evidence="4">1.14.11.2</ecNumber>
    </recommendedName>
</protein>
<evidence type="ECO:0000256" key="9">
    <source>
        <dbReference type="ARBA" id="ARBA00022989"/>
    </source>
</evidence>
<dbReference type="PROSITE" id="PS51670">
    <property type="entry name" value="SHKT"/>
    <property type="match status" value="1"/>
</dbReference>
<evidence type="ECO:0000256" key="13">
    <source>
        <dbReference type="ARBA" id="ARBA00023180"/>
    </source>
</evidence>
<reference evidence="18 19" key="1">
    <citation type="journal article" date="2020" name="Nat. Food">
        <title>A phased Vanilla planifolia genome enables genetic improvement of flavour and production.</title>
        <authorList>
            <person name="Hasing T."/>
            <person name="Tang H."/>
            <person name="Brym M."/>
            <person name="Khazi F."/>
            <person name="Huang T."/>
            <person name="Chambers A.H."/>
        </authorList>
    </citation>
    <scope>NUCLEOTIDE SEQUENCE [LARGE SCALE GENOMIC DNA]</scope>
    <source>
        <tissue evidence="18">Leaf</tissue>
    </source>
</reference>
<comment type="cofactor">
    <cofactor evidence="1">
        <name>L-ascorbate</name>
        <dbReference type="ChEBI" id="CHEBI:38290"/>
    </cofactor>
</comment>
<comment type="similarity">
    <text evidence="3">Belongs to the P4HA family.</text>
</comment>
<dbReference type="InterPro" id="IPR045054">
    <property type="entry name" value="P4HA-like"/>
</dbReference>
<keyword evidence="8" id="KW-0735">Signal-anchor</keyword>
<evidence type="ECO:0000256" key="1">
    <source>
        <dbReference type="ARBA" id="ARBA00001961"/>
    </source>
</evidence>
<feature type="domain" description="Fe2OG dioxygenase" evidence="16">
    <location>
        <begin position="170"/>
        <end position="293"/>
    </location>
</feature>
<keyword evidence="19" id="KW-1185">Reference proteome</keyword>
<gene>
    <name evidence="18" type="ORF">HPP92_010644</name>
</gene>
<sequence>MKKNAGKREREVVGDSEDSFVAEGSGDVDDGDDASSSCVMGGGEDDGRGATWRMWCVLEQEAARGERREKGRADVKVIGCDVPRRGMVEREAEEKLFVYEGFLTDEECDHLISLAKSELKRSAVADNLSGKSTLSEVRTSSGTFISKGKDNIISGIEDRIAAWTFLPKENGEDIQVLKYEHGQKYDAHYDFFSDHVNIARGGHRIATVLMYLSDVGKGGETVFPSAEESLRHSNAKDDLSECARHGIAVKPKKGDALLFFSLYPNAAPDRSSLHGGCPVIEGEKWSATKWIHVASFDKMVTSHGNCTDNNPSCDRWAALGECTKNPEYMVGTSELPGYCRRSCNVC</sequence>
<evidence type="ECO:0000256" key="11">
    <source>
        <dbReference type="ARBA" id="ARBA00023004"/>
    </source>
</evidence>
<keyword evidence="5" id="KW-0812">Transmembrane</keyword>
<keyword evidence="13" id="KW-0325">Glycoprotein</keyword>
<feature type="domain" description="ShKT" evidence="17">
    <location>
        <begin position="306"/>
        <end position="346"/>
    </location>
</feature>
<evidence type="ECO:0000256" key="2">
    <source>
        <dbReference type="ARBA" id="ARBA00004648"/>
    </source>
</evidence>
<evidence type="ECO:0000256" key="10">
    <source>
        <dbReference type="ARBA" id="ARBA00023002"/>
    </source>
</evidence>
<keyword evidence="7" id="KW-0223">Dioxygenase</keyword>
<dbReference type="Proteomes" id="UP000636800">
    <property type="component" value="Chromosome 5"/>
</dbReference>
<evidence type="ECO:0000256" key="3">
    <source>
        <dbReference type="ARBA" id="ARBA00006511"/>
    </source>
</evidence>
<dbReference type="GO" id="GO:0005789">
    <property type="term" value="C:endoplasmic reticulum membrane"/>
    <property type="evidence" value="ECO:0007669"/>
    <property type="project" value="UniProtKB-SubCell"/>
</dbReference>
<feature type="region of interest" description="Disordered" evidence="15">
    <location>
        <begin position="1"/>
        <end position="46"/>
    </location>
</feature>
<dbReference type="Gene3D" id="2.60.120.620">
    <property type="entry name" value="q2cbj1_9rhob like domain"/>
    <property type="match status" value="1"/>
</dbReference>
<evidence type="ECO:0000256" key="8">
    <source>
        <dbReference type="ARBA" id="ARBA00022968"/>
    </source>
</evidence>
<dbReference type="InterPro" id="IPR044862">
    <property type="entry name" value="Pro_4_hyd_alph_FE2OG_OXY"/>
</dbReference>
<dbReference type="AlphaFoldDB" id="A0A835V1M7"/>
<dbReference type="EC" id="1.14.11.2" evidence="4"/>
<evidence type="ECO:0000256" key="6">
    <source>
        <dbReference type="ARBA" id="ARBA00022723"/>
    </source>
</evidence>
<dbReference type="GO" id="GO:0031418">
    <property type="term" value="F:L-ascorbic acid binding"/>
    <property type="evidence" value="ECO:0007669"/>
    <property type="project" value="InterPro"/>
</dbReference>
<keyword evidence="9" id="KW-1133">Transmembrane helix</keyword>
<evidence type="ECO:0000256" key="12">
    <source>
        <dbReference type="ARBA" id="ARBA00023136"/>
    </source>
</evidence>
<evidence type="ECO:0000256" key="15">
    <source>
        <dbReference type="SAM" id="MobiDB-lite"/>
    </source>
</evidence>
<dbReference type="InterPro" id="IPR005123">
    <property type="entry name" value="Oxoglu/Fe-dep_dioxygenase_dom"/>
</dbReference>
<comment type="subcellular location">
    <subcellularLocation>
        <location evidence="2">Endoplasmic reticulum membrane</location>
        <topology evidence="2">Single-pass type II membrane protein</topology>
    </subcellularLocation>
</comment>
<evidence type="ECO:0000256" key="7">
    <source>
        <dbReference type="ARBA" id="ARBA00022964"/>
    </source>
</evidence>
<dbReference type="Pfam" id="PF01549">
    <property type="entry name" value="ShK"/>
    <property type="match status" value="1"/>
</dbReference>
<dbReference type="GO" id="GO:0005506">
    <property type="term" value="F:iron ion binding"/>
    <property type="evidence" value="ECO:0007669"/>
    <property type="project" value="InterPro"/>
</dbReference>
<feature type="compositionally biased region" description="Basic and acidic residues" evidence="15">
    <location>
        <begin position="1"/>
        <end position="13"/>
    </location>
</feature>
<dbReference type="PROSITE" id="PS51471">
    <property type="entry name" value="FE2OG_OXY"/>
    <property type="match status" value="1"/>
</dbReference>
<dbReference type="EMBL" id="JADCNL010000005">
    <property type="protein sequence ID" value="KAG0479786.1"/>
    <property type="molecule type" value="Genomic_DNA"/>
</dbReference>
<keyword evidence="11" id="KW-0408">Iron</keyword>
<evidence type="ECO:0000256" key="4">
    <source>
        <dbReference type="ARBA" id="ARBA00012269"/>
    </source>
</evidence>
<comment type="caution">
    <text evidence="18">The sequence shown here is derived from an EMBL/GenBank/DDBJ whole genome shotgun (WGS) entry which is preliminary data.</text>
</comment>
<dbReference type="GO" id="GO:0004656">
    <property type="term" value="F:procollagen-proline 4-dioxygenase activity"/>
    <property type="evidence" value="ECO:0007669"/>
    <property type="project" value="UniProtKB-EC"/>
</dbReference>
<dbReference type="InterPro" id="IPR006620">
    <property type="entry name" value="Pro_4_hyd_alph"/>
</dbReference>
<name>A0A835V1M7_VANPL</name>
<accession>A0A835V1M7</accession>
<evidence type="ECO:0000313" key="18">
    <source>
        <dbReference type="EMBL" id="KAG0479786.1"/>
    </source>
</evidence>
<dbReference type="PANTHER" id="PTHR10869">
    <property type="entry name" value="PROLYL 4-HYDROXYLASE ALPHA SUBUNIT"/>
    <property type="match status" value="1"/>
</dbReference>
<comment type="catalytic activity">
    <reaction evidence="14">
        <text>L-prolyl-[collagen] + 2-oxoglutarate + O2 = trans-4-hydroxy-L-prolyl-[collagen] + succinate + CO2</text>
        <dbReference type="Rhea" id="RHEA:18945"/>
        <dbReference type="Rhea" id="RHEA-COMP:11676"/>
        <dbReference type="Rhea" id="RHEA-COMP:11680"/>
        <dbReference type="ChEBI" id="CHEBI:15379"/>
        <dbReference type="ChEBI" id="CHEBI:16526"/>
        <dbReference type="ChEBI" id="CHEBI:16810"/>
        <dbReference type="ChEBI" id="CHEBI:30031"/>
        <dbReference type="ChEBI" id="CHEBI:50342"/>
        <dbReference type="ChEBI" id="CHEBI:61965"/>
        <dbReference type="EC" id="1.14.11.2"/>
    </reaction>
</comment>